<dbReference type="InterPro" id="IPR036388">
    <property type="entry name" value="WH-like_DNA-bd_sf"/>
</dbReference>
<dbReference type="Gene3D" id="3.90.1150.10">
    <property type="entry name" value="Aspartate Aminotransferase, domain 1"/>
    <property type="match status" value="1"/>
</dbReference>
<evidence type="ECO:0000256" key="3">
    <source>
        <dbReference type="ARBA" id="ARBA00023015"/>
    </source>
</evidence>
<dbReference type="InterPro" id="IPR000524">
    <property type="entry name" value="Tscrpt_reg_HTH_GntR"/>
</dbReference>
<feature type="domain" description="HTH gntR-type" evidence="6">
    <location>
        <begin position="13"/>
        <end position="81"/>
    </location>
</feature>
<evidence type="ECO:0000256" key="2">
    <source>
        <dbReference type="ARBA" id="ARBA00022898"/>
    </source>
</evidence>
<dbReference type="InterPro" id="IPR004839">
    <property type="entry name" value="Aminotransferase_I/II_large"/>
</dbReference>
<dbReference type="InterPro" id="IPR015424">
    <property type="entry name" value="PyrdxlP-dep_Trfase"/>
</dbReference>
<dbReference type="CDD" id="cd07377">
    <property type="entry name" value="WHTH_GntR"/>
    <property type="match status" value="1"/>
</dbReference>
<dbReference type="InterPro" id="IPR036390">
    <property type="entry name" value="WH_DNA-bd_sf"/>
</dbReference>
<keyword evidence="3" id="KW-0805">Transcription regulation</keyword>
<evidence type="ECO:0000259" key="6">
    <source>
        <dbReference type="PROSITE" id="PS50949"/>
    </source>
</evidence>
<dbReference type="SUPFAM" id="SSF53383">
    <property type="entry name" value="PLP-dependent transferases"/>
    <property type="match status" value="1"/>
</dbReference>
<keyword evidence="5" id="KW-0804">Transcription</keyword>
<dbReference type="OrthoDB" id="9804020at2"/>
<dbReference type="InterPro" id="IPR015421">
    <property type="entry name" value="PyrdxlP-dep_Trfase_major"/>
</dbReference>
<gene>
    <name evidence="7" type="ORF">DKT75_08065</name>
</gene>
<dbReference type="Pfam" id="PF00155">
    <property type="entry name" value="Aminotran_1_2"/>
    <property type="match status" value="1"/>
</dbReference>
<proteinExistence type="inferred from homology"/>
<comment type="caution">
    <text evidence="7">The sequence shown here is derived from an EMBL/GenBank/DDBJ whole genome shotgun (WGS) entry which is preliminary data.</text>
</comment>
<dbReference type="PROSITE" id="PS50949">
    <property type="entry name" value="HTH_GNTR"/>
    <property type="match status" value="1"/>
</dbReference>
<name>A0A317CKW6_9GAMM</name>
<dbReference type="InterPro" id="IPR015422">
    <property type="entry name" value="PyrdxlP-dep_Trfase_small"/>
</dbReference>
<keyword evidence="4" id="KW-0238">DNA-binding</keyword>
<keyword evidence="8" id="KW-1185">Reference proteome</keyword>
<dbReference type="PANTHER" id="PTHR46577:SF1">
    <property type="entry name" value="HTH-TYPE TRANSCRIPTIONAL REGULATORY PROTEIN GABR"/>
    <property type="match status" value="1"/>
</dbReference>
<dbReference type="RefSeq" id="WP_109822911.1">
    <property type="nucleotide sequence ID" value="NZ_QGKL01000024.1"/>
</dbReference>
<dbReference type="Pfam" id="PF00392">
    <property type="entry name" value="GntR"/>
    <property type="match status" value="1"/>
</dbReference>
<sequence length="462" mass="51320">MTIWNPDLSSYKHAKYQALADEIEKGVNQQVLVAGEKLPTHRALAETLGVTVGTVTRGYAEAEKRGVVNAHVGSGTFIASNDERQDSFSMLARKNDELIDMSINLPMLVETDRHLQASLRQVADDVPLLDLVGYQHEQGALHQRETACTWLEKRGVKVTPEHVTITCGGQHGISLALSITMRPGEHLLCEGLTYPGITAVATQLSIKVTGVAQDEFGLIPESLEEHCKAGHYRALYCMPRGQNPTNSFMTKERQAAILAIAERYHLWIIEDGVSAYYCESDLPTFQNLNPERCLYIDSLSKMLAGGLRVGYLVTPPRLKALVGAAIRSNCWFTSPITVEVAQRWISSASFKQTEQTIRSELRKRRVLAETILDGYNIETLEGAFHVWLKLPEEWRAADFVARVLERGVAVLSAEPFAVGRFPTPQAIRICLTSPATYEEVEKGLLIVRDELNSGLSHHLTIF</sequence>
<dbReference type="Proteomes" id="UP000245506">
    <property type="component" value="Unassembled WGS sequence"/>
</dbReference>
<dbReference type="Gene3D" id="1.10.10.10">
    <property type="entry name" value="Winged helix-like DNA-binding domain superfamily/Winged helix DNA-binding domain"/>
    <property type="match status" value="1"/>
</dbReference>
<dbReference type="GO" id="GO:0003700">
    <property type="term" value="F:DNA-binding transcription factor activity"/>
    <property type="evidence" value="ECO:0007669"/>
    <property type="project" value="InterPro"/>
</dbReference>
<dbReference type="InterPro" id="IPR051446">
    <property type="entry name" value="HTH_trans_reg/aminotransferase"/>
</dbReference>
<dbReference type="EMBL" id="QGKL01000024">
    <property type="protein sequence ID" value="PWQ96982.1"/>
    <property type="molecule type" value="Genomic_DNA"/>
</dbReference>
<evidence type="ECO:0000256" key="1">
    <source>
        <dbReference type="ARBA" id="ARBA00005384"/>
    </source>
</evidence>
<comment type="similarity">
    <text evidence="1">In the C-terminal section; belongs to the class-I pyridoxal-phosphate-dependent aminotransferase family.</text>
</comment>
<evidence type="ECO:0000256" key="5">
    <source>
        <dbReference type="ARBA" id="ARBA00023163"/>
    </source>
</evidence>
<evidence type="ECO:0000313" key="8">
    <source>
        <dbReference type="Proteomes" id="UP000245506"/>
    </source>
</evidence>
<reference evidence="7 8" key="1">
    <citation type="submission" date="2018-05" db="EMBL/GenBank/DDBJ databases">
        <title>Leucothrix arctica sp. nov., isolated from Arctic seawater.</title>
        <authorList>
            <person name="Choi A."/>
            <person name="Baek K."/>
        </authorList>
    </citation>
    <scope>NUCLEOTIDE SEQUENCE [LARGE SCALE GENOMIC DNA]</scope>
    <source>
        <strain evidence="7 8">IMCC9719</strain>
    </source>
</reference>
<dbReference type="SMART" id="SM00345">
    <property type="entry name" value="HTH_GNTR"/>
    <property type="match status" value="1"/>
</dbReference>
<dbReference type="GO" id="GO:0003677">
    <property type="term" value="F:DNA binding"/>
    <property type="evidence" value="ECO:0007669"/>
    <property type="project" value="UniProtKB-KW"/>
</dbReference>
<protein>
    <recommendedName>
        <fullName evidence="6">HTH gntR-type domain-containing protein</fullName>
    </recommendedName>
</protein>
<dbReference type="SUPFAM" id="SSF46785">
    <property type="entry name" value="Winged helix' DNA-binding domain"/>
    <property type="match status" value="1"/>
</dbReference>
<evidence type="ECO:0000313" key="7">
    <source>
        <dbReference type="EMBL" id="PWQ96982.1"/>
    </source>
</evidence>
<dbReference type="PANTHER" id="PTHR46577">
    <property type="entry name" value="HTH-TYPE TRANSCRIPTIONAL REGULATORY PROTEIN GABR"/>
    <property type="match status" value="1"/>
</dbReference>
<dbReference type="Gene3D" id="3.40.640.10">
    <property type="entry name" value="Type I PLP-dependent aspartate aminotransferase-like (Major domain)"/>
    <property type="match status" value="1"/>
</dbReference>
<keyword evidence="2" id="KW-0663">Pyridoxal phosphate</keyword>
<evidence type="ECO:0000256" key="4">
    <source>
        <dbReference type="ARBA" id="ARBA00023125"/>
    </source>
</evidence>
<organism evidence="7 8">
    <name type="scientific">Leucothrix arctica</name>
    <dbReference type="NCBI Taxonomy" id="1481894"/>
    <lineage>
        <taxon>Bacteria</taxon>
        <taxon>Pseudomonadati</taxon>
        <taxon>Pseudomonadota</taxon>
        <taxon>Gammaproteobacteria</taxon>
        <taxon>Thiotrichales</taxon>
        <taxon>Thiotrichaceae</taxon>
        <taxon>Leucothrix</taxon>
    </lineage>
</organism>
<dbReference type="CDD" id="cd00609">
    <property type="entry name" value="AAT_like"/>
    <property type="match status" value="1"/>
</dbReference>
<dbReference type="AlphaFoldDB" id="A0A317CKW6"/>
<accession>A0A317CKW6</accession>
<dbReference type="GO" id="GO:0030170">
    <property type="term" value="F:pyridoxal phosphate binding"/>
    <property type="evidence" value="ECO:0007669"/>
    <property type="project" value="InterPro"/>
</dbReference>